<keyword evidence="2" id="KW-1185">Reference proteome</keyword>
<evidence type="ECO:0000313" key="1">
    <source>
        <dbReference type="EMBL" id="GLR47626.1"/>
    </source>
</evidence>
<dbReference type="Proteomes" id="UP001156703">
    <property type="component" value="Unassembled WGS sequence"/>
</dbReference>
<name>A0ABQ5Z837_9SPHN</name>
<dbReference type="RefSeq" id="WP_029940385.1">
    <property type="nucleotide sequence ID" value="NZ_BSOO01000011.1"/>
</dbReference>
<dbReference type="EMBL" id="BSOO01000011">
    <property type="protein sequence ID" value="GLR47626.1"/>
    <property type="molecule type" value="Genomic_DNA"/>
</dbReference>
<comment type="caution">
    <text evidence="1">The sequence shown here is derived from an EMBL/GenBank/DDBJ whole genome shotgun (WGS) entry which is preliminary data.</text>
</comment>
<proteinExistence type="predicted"/>
<protein>
    <submittedName>
        <fullName evidence="1">Uncharacterized protein</fullName>
    </submittedName>
</protein>
<organism evidence="1 2">
    <name type="scientific">Sphingomonas astaxanthinifaciens DSM 22298</name>
    <dbReference type="NCBI Taxonomy" id="1123267"/>
    <lineage>
        <taxon>Bacteria</taxon>
        <taxon>Pseudomonadati</taxon>
        <taxon>Pseudomonadota</taxon>
        <taxon>Alphaproteobacteria</taxon>
        <taxon>Sphingomonadales</taxon>
        <taxon>Sphingomonadaceae</taxon>
        <taxon>Sphingomonas</taxon>
    </lineage>
</organism>
<accession>A0ABQ5Z837</accession>
<reference evidence="2" key="1">
    <citation type="journal article" date="2019" name="Int. J. Syst. Evol. Microbiol.">
        <title>The Global Catalogue of Microorganisms (GCM) 10K type strain sequencing project: providing services to taxonomists for standard genome sequencing and annotation.</title>
        <authorList>
            <consortium name="The Broad Institute Genomics Platform"/>
            <consortium name="The Broad Institute Genome Sequencing Center for Infectious Disease"/>
            <person name="Wu L."/>
            <person name="Ma J."/>
        </authorList>
    </citation>
    <scope>NUCLEOTIDE SEQUENCE [LARGE SCALE GENOMIC DNA]</scope>
    <source>
        <strain evidence="2">NBRC 102146</strain>
    </source>
</reference>
<evidence type="ECO:0000313" key="2">
    <source>
        <dbReference type="Proteomes" id="UP001156703"/>
    </source>
</evidence>
<gene>
    <name evidence="1" type="ORF">GCM10007925_13390</name>
</gene>
<sequence>MSRNDIFKAVESGDAHIVAAVVDPVFKQAAREASRRAHGSGLTVYDGRASDIRDVFGMLERDGQQPLSIEEINDAIEGGWAGKTSDKPPGSDA</sequence>